<dbReference type="Proteomes" id="UP001449657">
    <property type="component" value="Chromosome"/>
</dbReference>
<dbReference type="RefSeq" id="WP_341843731.1">
    <property type="nucleotide sequence ID" value="NZ_CP149792.1"/>
</dbReference>
<name>A0ABZ2ZA80_9BACT</name>
<dbReference type="InterPro" id="IPR011989">
    <property type="entry name" value="ARM-like"/>
</dbReference>
<evidence type="ECO:0000313" key="3">
    <source>
        <dbReference type="Proteomes" id="UP001449657"/>
    </source>
</evidence>
<dbReference type="EMBL" id="CP150096">
    <property type="protein sequence ID" value="WZN49156.1"/>
    <property type="molecule type" value="Genomic_DNA"/>
</dbReference>
<dbReference type="Pfam" id="PF13646">
    <property type="entry name" value="HEAT_2"/>
    <property type="match status" value="1"/>
</dbReference>
<dbReference type="InterPro" id="IPR016024">
    <property type="entry name" value="ARM-type_fold"/>
</dbReference>
<evidence type="ECO:0000313" key="2">
    <source>
        <dbReference type="EMBL" id="WZN49156.1"/>
    </source>
</evidence>
<protein>
    <submittedName>
        <fullName evidence="2">HEAT repeat domain-containing protein</fullName>
    </submittedName>
</protein>
<dbReference type="SUPFAM" id="SSF48371">
    <property type="entry name" value="ARM repeat"/>
    <property type="match status" value="1"/>
</dbReference>
<keyword evidence="3" id="KW-1185">Reference proteome</keyword>
<reference evidence="2 3" key="1">
    <citation type="submission" date="2024-03" db="EMBL/GenBank/DDBJ databases">
        <title>Chitinophaga caseinilytica sp. nov., a casein hydrolysing bacterium isolated from forest soil.</title>
        <authorList>
            <person name="Lee D.S."/>
            <person name="Han D.M."/>
            <person name="Baek J.H."/>
            <person name="Choi D.G."/>
            <person name="Jeon J.H."/>
            <person name="Jeon C.O."/>
        </authorList>
    </citation>
    <scope>NUCLEOTIDE SEQUENCE [LARGE SCALE GENOMIC DNA]</scope>
    <source>
        <strain evidence="2 3">KACC 19118</strain>
    </source>
</reference>
<evidence type="ECO:0000256" key="1">
    <source>
        <dbReference type="SAM" id="Phobius"/>
    </source>
</evidence>
<sequence length="359" mass="40961">MLEPSTIPEATLYAYTVLFAAIMIIVLLMTAAVLRRRRIRYRTEKRVQEYFDQWLGDLLLGEINENSHIEIPEELLDRPHNRLAREFAINQLINTKKNLIGQAARNVIQLYRLLGLRKTSWDKFTSPLWYRKARGIYELYMMEQRDTGGAIGKHTNHRNAYVRAEAQTALLAFEGFEGLRFLGGLTQPMNNWQQLKLLEQLHALDPGNFEGLPQWLGSANDSVVIFALKLAEIYQQLQVREEATRCLQHPNSHVREQAVKTLVHIGDEEAGKLLAEQYPTETEHNRKVILEGLEHVATDAQRGFLETTLASDDPAVQLQSARIISRCLKGGEAIIAAKALAQPEPYRQILLHIQSNPAR</sequence>
<gene>
    <name evidence="2" type="ORF">WJU22_13355</name>
</gene>
<dbReference type="Gene3D" id="1.25.10.10">
    <property type="entry name" value="Leucine-rich Repeat Variant"/>
    <property type="match status" value="1"/>
</dbReference>
<organism evidence="2 3">
    <name type="scientific">Chitinophaga caseinilytica</name>
    <dbReference type="NCBI Taxonomy" id="2267521"/>
    <lineage>
        <taxon>Bacteria</taxon>
        <taxon>Pseudomonadati</taxon>
        <taxon>Bacteroidota</taxon>
        <taxon>Chitinophagia</taxon>
        <taxon>Chitinophagales</taxon>
        <taxon>Chitinophagaceae</taxon>
        <taxon>Chitinophaga</taxon>
    </lineage>
</organism>
<keyword evidence="1" id="KW-1133">Transmembrane helix</keyword>
<accession>A0ABZ2ZA80</accession>
<feature type="transmembrane region" description="Helical" evidence="1">
    <location>
        <begin position="12"/>
        <end position="34"/>
    </location>
</feature>
<keyword evidence="1" id="KW-0472">Membrane</keyword>
<keyword evidence="1" id="KW-0812">Transmembrane</keyword>
<proteinExistence type="predicted"/>